<accession>A0ABQ4XAM9</accession>
<comment type="caution">
    <text evidence="1">The sequence shown here is derived from an EMBL/GenBank/DDBJ whole genome shotgun (WGS) entry which is preliminary data.</text>
</comment>
<organism evidence="1 2">
    <name type="scientific">Tanacetum coccineum</name>
    <dbReference type="NCBI Taxonomy" id="301880"/>
    <lineage>
        <taxon>Eukaryota</taxon>
        <taxon>Viridiplantae</taxon>
        <taxon>Streptophyta</taxon>
        <taxon>Embryophyta</taxon>
        <taxon>Tracheophyta</taxon>
        <taxon>Spermatophyta</taxon>
        <taxon>Magnoliopsida</taxon>
        <taxon>eudicotyledons</taxon>
        <taxon>Gunneridae</taxon>
        <taxon>Pentapetalae</taxon>
        <taxon>asterids</taxon>
        <taxon>campanulids</taxon>
        <taxon>Asterales</taxon>
        <taxon>Asteraceae</taxon>
        <taxon>Asteroideae</taxon>
        <taxon>Anthemideae</taxon>
        <taxon>Anthemidinae</taxon>
        <taxon>Tanacetum</taxon>
    </lineage>
</organism>
<dbReference type="Proteomes" id="UP001151760">
    <property type="component" value="Unassembled WGS sequence"/>
</dbReference>
<proteinExistence type="predicted"/>
<reference evidence="1" key="1">
    <citation type="journal article" date="2022" name="Int. J. Mol. Sci.">
        <title>Draft Genome of Tanacetum Coccineum: Genomic Comparison of Closely Related Tanacetum-Family Plants.</title>
        <authorList>
            <person name="Yamashiro T."/>
            <person name="Shiraishi A."/>
            <person name="Nakayama K."/>
            <person name="Satake H."/>
        </authorList>
    </citation>
    <scope>NUCLEOTIDE SEQUENCE</scope>
</reference>
<evidence type="ECO:0000313" key="2">
    <source>
        <dbReference type="Proteomes" id="UP001151760"/>
    </source>
</evidence>
<keyword evidence="2" id="KW-1185">Reference proteome</keyword>
<protein>
    <submittedName>
        <fullName evidence="1">Uncharacterized protein</fullName>
    </submittedName>
</protein>
<evidence type="ECO:0000313" key="1">
    <source>
        <dbReference type="EMBL" id="GJS62323.1"/>
    </source>
</evidence>
<dbReference type="EMBL" id="BQNB010009352">
    <property type="protein sequence ID" value="GJS62323.1"/>
    <property type="molecule type" value="Genomic_DNA"/>
</dbReference>
<sequence>MVDDLVIDEDEVIPDDETPELIEEFQNVDKRVPTISYHERMESTIRDMLIWESKQEDLRRPKANALYGNTEEKRYVLSPHKFHAVSFPEEDLEEKMYGIDHKKVRDDLEEFFSDHKIVEIVRVNTKQQHGLDFMQQIIMIRENKKPNSFSEADFKYLNKNDIEDMYYLCLNKKVNYRENKLMNSLMTFIRSYVISERVHDFQLRIKSYQIKINLTTLTLIFPGELSKFCDATLEKVLNEVKLKICEIEFLKKAPLLGSLDLKIMKAYEQEIQKRLNHREQMKIWESFMNGKPIL</sequence>
<name>A0ABQ4XAM9_9ASTR</name>
<gene>
    <name evidence="1" type="ORF">Tco_0657107</name>
</gene>
<reference evidence="1" key="2">
    <citation type="submission" date="2022-01" db="EMBL/GenBank/DDBJ databases">
        <authorList>
            <person name="Yamashiro T."/>
            <person name="Shiraishi A."/>
            <person name="Satake H."/>
            <person name="Nakayama K."/>
        </authorList>
    </citation>
    <scope>NUCLEOTIDE SEQUENCE</scope>
</reference>